<keyword evidence="1" id="KW-0812">Transmembrane</keyword>
<reference evidence="2" key="1">
    <citation type="submission" date="2018-05" db="EMBL/GenBank/DDBJ databases">
        <authorList>
            <person name="Lanie J.A."/>
            <person name="Ng W.-L."/>
            <person name="Kazmierczak K.M."/>
            <person name="Andrzejewski T.M."/>
            <person name="Davidsen T.M."/>
            <person name="Wayne K.J."/>
            <person name="Tettelin H."/>
            <person name="Glass J.I."/>
            <person name="Rusch D."/>
            <person name="Podicherti R."/>
            <person name="Tsui H.-C.T."/>
            <person name="Winkler M.E."/>
        </authorList>
    </citation>
    <scope>NUCLEOTIDE SEQUENCE</scope>
</reference>
<keyword evidence="1" id="KW-0472">Membrane</keyword>
<protein>
    <submittedName>
        <fullName evidence="2">Uncharacterized protein</fullName>
    </submittedName>
</protein>
<proteinExistence type="predicted"/>
<feature type="non-terminal residue" evidence="2">
    <location>
        <position position="80"/>
    </location>
</feature>
<evidence type="ECO:0000256" key="1">
    <source>
        <dbReference type="SAM" id="Phobius"/>
    </source>
</evidence>
<sequence length="80" mass="8850">MGKHFKHPFGQAALVMVAAYFLIDFGIAYIPPLLGIPSAPVPNSVLLQYLLTVGVGVLLWVSDNETRWAEFKDPIHQVMV</sequence>
<dbReference type="AlphaFoldDB" id="A0A382IH64"/>
<evidence type="ECO:0000313" key="2">
    <source>
        <dbReference type="EMBL" id="SVB98705.1"/>
    </source>
</evidence>
<organism evidence="2">
    <name type="scientific">marine metagenome</name>
    <dbReference type="NCBI Taxonomy" id="408172"/>
    <lineage>
        <taxon>unclassified sequences</taxon>
        <taxon>metagenomes</taxon>
        <taxon>ecological metagenomes</taxon>
    </lineage>
</organism>
<gene>
    <name evidence="2" type="ORF">METZ01_LOCUS251559</name>
</gene>
<feature type="transmembrane region" description="Helical" evidence="1">
    <location>
        <begin position="12"/>
        <end position="34"/>
    </location>
</feature>
<name>A0A382IH64_9ZZZZ</name>
<keyword evidence="1" id="KW-1133">Transmembrane helix</keyword>
<feature type="transmembrane region" description="Helical" evidence="1">
    <location>
        <begin position="46"/>
        <end position="62"/>
    </location>
</feature>
<dbReference type="EMBL" id="UINC01067236">
    <property type="protein sequence ID" value="SVB98705.1"/>
    <property type="molecule type" value="Genomic_DNA"/>
</dbReference>
<accession>A0A382IH64</accession>